<dbReference type="PANTHER" id="PTHR37984">
    <property type="entry name" value="PROTEIN CBG26694"/>
    <property type="match status" value="1"/>
</dbReference>
<evidence type="ECO:0000259" key="2">
    <source>
        <dbReference type="Pfam" id="PF00078"/>
    </source>
</evidence>
<sequence>MFDATTGHEALSFMDSSSGYNQIRIVPKDKECTTFCTPKGLLLQDNALWTKNAGATYQYAMQNIFDDMLHKKVEFYVDDLVVKIKKREEHLVDLQILFDRLRKYNLKMNPLKCVFGVTSGKFLDFIIRHHGIEVNPAKVDAIQKMPPPRNLKELRSLQGNLAFIRRFISNLARRCQPLNHLMKNDAPFWWDEGCQNAFESIKRHLLNPSVLGALTLGKTLILHIVAQEWSIGALMAQKNEEGKEKALYYLSRTLSENEFKYSPIEKVCLALFYAIKKLRHYFKVYSIRLISRANSVKFVISSPILSG</sequence>
<dbReference type="InterPro" id="IPR000477">
    <property type="entry name" value="RT_dom"/>
</dbReference>
<dbReference type="GO" id="GO:0003824">
    <property type="term" value="F:catalytic activity"/>
    <property type="evidence" value="ECO:0007669"/>
    <property type="project" value="UniProtKB-KW"/>
</dbReference>
<proteinExistence type="predicted"/>
<dbReference type="InterPro" id="IPR043128">
    <property type="entry name" value="Rev_trsase/Diguanyl_cyclase"/>
</dbReference>
<gene>
    <name evidence="4" type="ORF">Scaly_2654000</name>
</gene>
<dbReference type="PANTHER" id="PTHR37984:SF5">
    <property type="entry name" value="PROTEIN NYNRIN-LIKE"/>
    <property type="match status" value="1"/>
</dbReference>
<dbReference type="FunFam" id="3.30.70.270:FF:000020">
    <property type="entry name" value="Transposon Tf2-6 polyprotein-like Protein"/>
    <property type="match status" value="1"/>
</dbReference>
<dbReference type="InterPro" id="IPR043502">
    <property type="entry name" value="DNA/RNA_pol_sf"/>
</dbReference>
<accession>A0AAW2JAF9</accession>
<organism evidence="4">
    <name type="scientific">Sesamum calycinum</name>
    <dbReference type="NCBI Taxonomy" id="2727403"/>
    <lineage>
        <taxon>Eukaryota</taxon>
        <taxon>Viridiplantae</taxon>
        <taxon>Streptophyta</taxon>
        <taxon>Embryophyta</taxon>
        <taxon>Tracheophyta</taxon>
        <taxon>Spermatophyta</taxon>
        <taxon>Magnoliopsida</taxon>
        <taxon>eudicotyledons</taxon>
        <taxon>Gunneridae</taxon>
        <taxon>Pentapetalae</taxon>
        <taxon>asterids</taxon>
        <taxon>lamiids</taxon>
        <taxon>Lamiales</taxon>
        <taxon>Pedaliaceae</taxon>
        <taxon>Sesamum</taxon>
    </lineage>
</organism>
<evidence type="ECO:0000313" key="4">
    <source>
        <dbReference type="EMBL" id="KAL0290921.1"/>
    </source>
</evidence>
<dbReference type="SUPFAM" id="SSF56672">
    <property type="entry name" value="DNA/RNA polymerases"/>
    <property type="match status" value="1"/>
</dbReference>
<evidence type="ECO:0000259" key="3">
    <source>
        <dbReference type="Pfam" id="PF17919"/>
    </source>
</evidence>
<dbReference type="InterPro" id="IPR041577">
    <property type="entry name" value="RT_RNaseH_2"/>
</dbReference>
<dbReference type="CDD" id="cd01647">
    <property type="entry name" value="RT_LTR"/>
    <property type="match status" value="1"/>
</dbReference>
<dbReference type="Pfam" id="PF17919">
    <property type="entry name" value="RT_RNaseH_2"/>
    <property type="match status" value="1"/>
</dbReference>
<keyword evidence="1" id="KW-0511">Multifunctional enzyme</keyword>
<dbReference type="Gene3D" id="3.30.70.270">
    <property type="match status" value="2"/>
</dbReference>
<dbReference type="EMBL" id="JACGWM010001613">
    <property type="protein sequence ID" value="KAL0290921.1"/>
    <property type="molecule type" value="Genomic_DNA"/>
</dbReference>
<reference evidence="4" key="2">
    <citation type="journal article" date="2024" name="Plant">
        <title>Genomic evolution and insights into agronomic trait innovations of Sesamum species.</title>
        <authorList>
            <person name="Miao H."/>
            <person name="Wang L."/>
            <person name="Qu L."/>
            <person name="Liu H."/>
            <person name="Sun Y."/>
            <person name="Le M."/>
            <person name="Wang Q."/>
            <person name="Wei S."/>
            <person name="Zheng Y."/>
            <person name="Lin W."/>
            <person name="Duan Y."/>
            <person name="Cao H."/>
            <person name="Xiong S."/>
            <person name="Wang X."/>
            <person name="Wei L."/>
            <person name="Li C."/>
            <person name="Ma Q."/>
            <person name="Ju M."/>
            <person name="Zhao R."/>
            <person name="Li G."/>
            <person name="Mu C."/>
            <person name="Tian Q."/>
            <person name="Mei H."/>
            <person name="Zhang T."/>
            <person name="Gao T."/>
            <person name="Zhang H."/>
        </authorList>
    </citation>
    <scope>NUCLEOTIDE SEQUENCE</scope>
    <source>
        <strain evidence="4">KEN8</strain>
    </source>
</reference>
<comment type="caution">
    <text evidence="4">The sequence shown here is derived from an EMBL/GenBank/DDBJ whole genome shotgun (WGS) entry which is preliminary data.</text>
</comment>
<name>A0AAW2JAF9_9LAMI</name>
<evidence type="ECO:0000256" key="1">
    <source>
        <dbReference type="ARBA" id="ARBA00023268"/>
    </source>
</evidence>
<reference evidence="4" key="1">
    <citation type="submission" date="2020-06" db="EMBL/GenBank/DDBJ databases">
        <authorList>
            <person name="Li T."/>
            <person name="Hu X."/>
            <person name="Zhang T."/>
            <person name="Song X."/>
            <person name="Zhang H."/>
            <person name="Dai N."/>
            <person name="Sheng W."/>
            <person name="Hou X."/>
            <person name="Wei L."/>
        </authorList>
    </citation>
    <scope>NUCLEOTIDE SEQUENCE</scope>
    <source>
        <strain evidence="4">KEN8</strain>
        <tissue evidence="4">Leaf</tissue>
    </source>
</reference>
<feature type="domain" description="Reverse transcriptase/retrotransposon-derived protein RNase H-like" evidence="3">
    <location>
        <begin position="190"/>
        <end position="285"/>
    </location>
</feature>
<protein>
    <submittedName>
        <fullName evidence="4">Retrovirus-related Pol polyprotein from transposon opus</fullName>
    </submittedName>
</protein>
<feature type="domain" description="Reverse transcriptase" evidence="2">
    <location>
        <begin position="4"/>
        <end position="126"/>
    </location>
</feature>
<dbReference type="Pfam" id="PF00078">
    <property type="entry name" value="RVT_1"/>
    <property type="match status" value="1"/>
</dbReference>
<dbReference type="AlphaFoldDB" id="A0AAW2JAF9"/>
<dbReference type="InterPro" id="IPR050951">
    <property type="entry name" value="Retrovirus_Pol_polyprotein"/>
</dbReference>